<accession>A0ABX4TK56</accession>
<evidence type="ECO:0000313" key="2">
    <source>
        <dbReference type="EMBL" id="PLU02567.1"/>
    </source>
</evidence>
<protein>
    <submittedName>
        <fullName evidence="2">Uncharacterized protein</fullName>
    </submittedName>
</protein>
<sequence length="70" mass="7756">MAQRRKEKPCRTQAYRPDHRGQSGQRRIPGRQELAADGTVLLGSRDIEKGEAATRKIGGRAIAIQIDVTD</sequence>
<dbReference type="EMBL" id="NBUC01000079">
    <property type="protein sequence ID" value="PLU02567.1"/>
    <property type="molecule type" value="Genomic_DNA"/>
</dbReference>
<feature type="region of interest" description="Disordered" evidence="1">
    <location>
        <begin position="1"/>
        <end position="29"/>
    </location>
</feature>
<evidence type="ECO:0000256" key="1">
    <source>
        <dbReference type="SAM" id="MobiDB-lite"/>
    </source>
</evidence>
<dbReference type="Proteomes" id="UP001190825">
    <property type="component" value="Unassembled WGS sequence"/>
</dbReference>
<keyword evidence="3" id="KW-1185">Reference proteome</keyword>
<name>A0ABX4TK56_9HYPH</name>
<gene>
    <name evidence="2" type="ORF">BMJ33_16620</name>
</gene>
<proteinExistence type="predicted"/>
<reference evidence="2 3" key="1">
    <citation type="journal article" date="2018" name="FEMS Microbiol. Ecol.">
        <title>Co-invading symbiotic mutualists of Medicago polymorpha retain high ancestral diversity and contain diverse accessory genomes.</title>
        <authorList>
            <person name="Porter S.S."/>
            <person name="Faber-Hammond J.J."/>
            <person name="Friesen M.L."/>
        </authorList>
    </citation>
    <scope>NUCLEOTIDE SEQUENCE [LARGE SCALE GENOMIC DNA]</scope>
    <source>
        <strain evidence="2 3">Str16</strain>
    </source>
</reference>
<comment type="caution">
    <text evidence="2">The sequence shown here is derived from an EMBL/GenBank/DDBJ whole genome shotgun (WGS) entry which is preliminary data.</text>
</comment>
<evidence type="ECO:0000313" key="3">
    <source>
        <dbReference type="Proteomes" id="UP001190825"/>
    </source>
</evidence>
<organism evidence="2 3">
    <name type="scientific">Sinorhizobium medicae</name>
    <dbReference type="NCBI Taxonomy" id="110321"/>
    <lineage>
        <taxon>Bacteria</taxon>
        <taxon>Pseudomonadati</taxon>
        <taxon>Pseudomonadota</taxon>
        <taxon>Alphaproteobacteria</taxon>
        <taxon>Hyphomicrobiales</taxon>
        <taxon>Rhizobiaceae</taxon>
        <taxon>Sinorhizobium/Ensifer group</taxon>
        <taxon>Sinorhizobium</taxon>
    </lineage>
</organism>